<dbReference type="AlphaFoldDB" id="A0A9Q8ZHL3"/>
<feature type="chain" id="PRO_5040493456" evidence="1">
    <location>
        <begin position="20"/>
        <end position="118"/>
    </location>
</feature>
<gene>
    <name evidence="2" type="ORF">yc1106_09624</name>
</gene>
<keyword evidence="1" id="KW-0732">Signal</keyword>
<organism evidence="2 3">
    <name type="scientific">Curvularia clavata</name>
    <dbReference type="NCBI Taxonomy" id="95742"/>
    <lineage>
        <taxon>Eukaryota</taxon>
        <taxon>Fungi</taxon>
        <taxon>Dikarya</taxon>
        <taxon>Ascomycota</taxon>
        <taxon>Pezizomycotina</taxon>
        <taxon>Dothideomycetes</taxon>
        <taxon>Pleosporomycetidae</taxon>
        <taxon>Pleosporales</taxon>
        <taxon>Pleosporineae</taxon>
        <taxon>Pleosporaceae</taxon>
        <taxon>Curvularia</taxon>
    </lineage>
</organism>
<sequence>MLLIKTLLATLLISGSAFALPEAAPENAVENVVRNAAPAPEPVAEPAALDKRACKCAKVSNPGLYCGYCWFSSYDGYVIKSGRVDNHVYWCNKSGGCEDFGKRNSCANYAGPCDGRDS</sequence>
<protein>
    <submittedName>
        <fullName evidence="2">Uncharacterized protein</fullName>
    </submittedName>
</protein>
<dbReference type="Proteomes" id="UP001056012">
    <property type="component" value="Chromosome 8"/>
</dbReference>
<dbReference type="EMBL" id="CP089281">
    <property type="protein sequence ID" value="USP82350.1"/>
    <property type="molecule type" value="Genomic_DNA"/>
</dbReference>
<dbReference type="OrthoDB" id="5394791at2759"/>
<dbReference type="VEuPathDB" id="FungiDB:yc1106_09624"/>
<evidence type="ECO:0000313" key="2">
    <source>
        <dbReference type="EMBL" id="USP82350.1"/>
    </source>
</evidence>
<feature type="signal peptide" evidence="1">
    <location>
        <begin position="1"/>
        <end position="19"/>
    </location>
</feature>
<evidence type="ECO:0000256" key="1">
    <source>
        <dbReference type="SAM" id="SignalP"/>
    </source>
</evidence>
<evidence type="ECO:0000313" key="3">
    <source>
        <dbReference type="Proteomes" id="UP001056012"/>
    </source>
</evidence>
<accession>A0A9Q8ZHL3</accession>
<name>A0A9Q8ZHL3_CURCL</name>
<reference evidence="2" key="1">
    <citation type="submission" date="2021-12" db="EMBL/GenBank/DDBJ databases">
        <title>Curvularia clavata genome.</title>
        <authorList>
            <person name="Cao Y."/>
        </authorList>
    </citation>
    <scope>NUCLEOTIDE SEQUENCE</scope>
    <source>
        <strain evidence="2">Yc1106</strain>
    </source>
</reference>
<keyword evidence="3" id="KW-1185">Reference proteome</keyword>
<proteinExistence type="predicted"/>